<evidence type="ECO:0000256" key="2">
    <source>
        <dbReference type="ARBA" id="ARBA00022679"/>
    </source>
</evidence>
<dbReference type="InterPro" id="IPR046341">
    <property type="entry name" value="SET_dom_sf"/>
</dbReference>
<dbReference type="AlphaFoldDB" id="A0AA88VZ64"/>
<dbReference type="CDD" id="cd10527">
    <property type="entry name" value="SET_LSMT"/>
    <property type="match status" value="1"/>
</dbReference>
<evidence type="ECO:0000256" key="1">
    <source>
        <dbReference type="ARBA" id="ARBA00022603"/>
    </source>
</evidence>
<dbReference type="PROSITE" id="PS50280">
    <property type="entry name" value="SET"/>
    <property type="match status" value="1"/>
</dbReference>
<dbReference type="GO" id="GO:0032259">
    <property type="term" value="P:methylation"/>
    <property type="evidence" value="ECO:0007669"/>
    <property type="project" value="UniProtKB-KW"/>
</dbReference>
<dbReference type="FunFam" id="3.90.1410.10:FF:000012">
    <property type="entry name" value="Protein SET DOMAIN GROUP 40"/>
    <property type="match status" value="1"/>
</dbReference>
<accession>A0AA88VZ64</accession>
<evidence type="ECO:0000256" key="4">
    <source>
        <dbReference type="SAM" id="MobiDB-lite"/>
    </source>
</evidence>
<dbReference type="InterPro" id="IPR036464">
    <property type="entry name" value="Rubisco_LSMT_subst-bd_sf"/>
</dbReference>
<evidence type="ECO:0000313" key="7">
    <source>
        <dbReference type="Proteomes" id="UP001188597"/>
    </source>
</evidence>
<dbReference type="InterPro" id="IPR050600">
    <property type="entry name" value="SETD3_SETD6_MTase"/>
</dbReference>
<dbReference type="SUPFAM" id="SSF81822">
    <property type="entry name" value="RuBisCo LSMT C-terminal, substrate-binding domain"/>
    <property type="match status" value="1"/>
</dbReference>
<dbReference type="SUPFAM" id="SSF82199">
    <property type="entry name" value="SET domain"/>
    <property type="match status" value="1"/>
</dbReference>
<dbReference type="PANTHER" id="PTHR13271:SF91">
    <property type="entry name" value="PROTEIN SET DOMAIN GROUP 40"/>
    <property type="match status" value="1"/>
</dbReference>
<feature type="compositionally biased region" description="Low complexity" evidence="4">
    <location>
        <begin position="24"/>
        <end position="40"/>
    </location>
</feature>
<sequence length="513" mass="57303">MEEEEGEANLKSFLEWAAAIGISDSQSSNQSENSTSPPSSLGQSLCVSHFPQAGGRGLAAVRDLRKGELILKVPKHALITSESLMKDQALSTAVQNYPSLSPTQILSVALLREAGKGKSSLWFPYLKQLPRRYDTLASFGQFEMQALQVDDAIWTVERAVGRAELEWRSAIAIMGELELKPHFRSFKAWLWASATISSRTLHVPWDDAGCLCPVGDFFNYSAPREEQFESEVLRSASSLCSSWDATEESDAGDITANLLRLTDGGYEEEVGACCFYANRNYRKEEQVLLSYGTYTNLELLEHYGFLLDENPNDKVFIALVPDIYSSCSWPKDSLYIQQSGKPSFAMLCAMRLWATPMNQRKSFGYLAYSGSQLSTANETSVMQWIAKNCHLILENLSTTTEEDISLLQTIDKMHECRAPVELELGQSTIRGQVYAFLETNGLLNGGVGALHWNGRTRGSVDRWKLAVQWRLKYKQILLDCISYSNGTIDSFTSRDDSTLRTNRSISPKFEPLG</sequence>
<dbReference type="InterPro" id="IPR015353">
    <property type="entry name" value="Rubisco_LSMT_subst-bd"/>
</dbReference>
<name>A0AA88VZ64_9ASTE</name>
<reference evidence="6" key="1">
    <citation type="submission" date="2022-12" db="EMBL/GenBank/DDBJ databases">
        <title>Draft genome assemblies for two species of Escallonia (Escalloniales).</title>
        <authorList>
            <person name="Chanderbali A."/>
            <person name="Dervinis C."/>
            <person name="Anghel I."/>
            <person name="Soltis D."/>
            <person name="Soltis P."/>
            <person name="Zapata F."/>
        </authorList>
    </citation>
    <scope>NUCLEOTIDE SEQUENCE</scope>
    <source>
        <strain evidence="6">UCBG64.0493</strain>
        <tissue evidence="6">Leaf</tissue>
    </source>
</reference>
<protein>
    <recommendedName>
        <fullName evidence="5">SET domain-containing protein</fullName>
    </recommendedName>
</protein>
<gene>
    <name evidence="6" type="ORF">RJ639_006127</name>
</gene>
<dbReference type="PANTHER" id="PTHR13271">
    <property type="entry name" value="UNCHARACTERIZED PUTATIVE METHYLTRANSFERASE"/>
    <property type="match status" value="1"/>
</dbReference>
<evidence type="ECO:0000256" key="3">
    <source>
        <dbReference type="ARBA" id="ARBA00022691"/>
    </source>
</evidence>
<dbReference type="Pfam" id="PF09273">
    <property type="entry name" value="Rubis-subs-bind"/>
    <property type="match status" value="1"/>
</dbReference>
<dbReference type="Proteomes" id="UP001188597">
    <property type="component" value="Unassembled WGS sequence"/>
</dbReference>
<keyword evidence="7" id="KW-1185">Reference proteome</keyword>
<dbReference type="EMBL" id="JAVXUP010001024">
    <property type="protein sequence ID" value="KAK3017125.1"/>
    <property type="molecule type" value="Genomic_DNA"/>
</dbReference>
<feature type="domain" description="SET" evidence="5">
    <location>
        <begin position="43"/>
        <end position="292"/>
    </location>
</feature>
<feature type="region of interest" description="Disordered" evidence="4">
    <location>
        <begin position="24"/>
        <end position="43"/>
    </location>
</feature>
<feature type="region of interest" description="Disordered" evidence="4">
    <location>
        <begin position="494"/>
        <end position="513"/>
    </location>
</feature>
<keyword evidence="3" id="KW-0949">S-adenosyl-L-methionine</keyword>
<dbReference type="InterPro" id="IPR001214">
    <property type="entry name" value="SET_dom"/>
</dbReference>
<comment type="caution">
    <text evidence="6">The sequence shown here is derived from an EMBL/GenBank/DDBJ whole genome shotgun (WGS) entry which is preliminary data.</text>
</comment>
<proteinExistence type="predicted"/>
<dbReference type="Gene3D" id="3.90.1420.10">
    <property type="entry name" value="Rubisco LSMT, substrate-binding domain"/>
    <property type="match status" value="1"/>
</dbReference>
<keyword evidence="2" id="KW-0808">Transferase</keyword>
<dbReference type="Pfam" id="PF00856">
    <property type="entry name" value="SET"/>
    <property type="match status" value="1"/>
</dbReference>
<keyword evidence="1" id="KW-0489">Methyltransferase</keyword>
<evidence type="ECO:0000313" key="6">
    <source>
        <dbReference type="EMBL" id="KAK3017125.1"/>
    </source>
</evidence>
<organism evidence="6 7">
    <name type="scientific">Escallonia herrerae</name>
    <dbReference type="NCBI Taxonomy" id="1293975"/>
    <lineage>
        <taxon>Eukaryota</taxon>
        <taxon>Viridiplantae</taxon>
        <taxon>Streptophyta</taxon>
        <taxon>Embryophyta</taxon>
        <taxon>Tracheophyta</taxon>
        <taxon>Spermatophyta</taxon>
        <taxon>Magnoliopsida</taxon>
        <taxon>eudicotyledons</taxon>
        <taxon>Gunneridae</taxon>
        <taxon>Pentapetalae</taxon>
        <taxon>asterids</taxon>
        <taxon>campanulids</taxon>
        <taxon>Escalloniales</taxon>
        <taxon>Escalloniaceae</taxon>
        <taxon>Escallonia</taxon>
    </lineage>
</organism>
<evidence type="ECO:0000259" key="5">
    <source>
        <dbReference type="PROSITE" id="PS50280"/>
    </source>
</evidence>
<dbReference type="GO" id="GO:0016279">
    <property type="term" value="F:protein-lysine N-methyltransferase activity"/>
    <property type="evidence" value="ECO:0007669"/>
    <property type="project" value="TreeGrafter"/>
</dbReference>
<dbReference type="Gene3D" id="3.90.1410.10">
    <property type="entry name" value="set domain protein methyltransferase, domain 1"/>
    <property type="match status" value="1"/>
</dbReference>